<proteinExistence type="predicted"/>
<feature type="transmembrane region" description="Helical" evidence="1">
    <location>
        <begin position="309"/>
        <end position="330"/>
    </location>
</feature>
<dbReference type="Proteomes" id="UP000649753">
    <property type="component" value="Unassembled WGS sequence"/>
</dbReference>
<dbReference type="RefSeq" id="WP_192766569.1">
    <property type="nucleotide sequence ID" value="NZ_JADBEB010000001.1"/>
</dbReference>
<evidence type="ECO:0000256" key="1">
    <source>
        <dbReference type="SAM" id="Phobius"/>
    </source>
</evidence>
<feature type="chain" id="PRO_5037012161" description="Peptidase" evidence="2">
    <location>
        <begin position="29"/>
        <end position="342"/>
    </location>
</feature>
<name>A0A927M444_9ACTN</name>
<keyword evidence="2" id="KW-0732">Signal</keyword>
<keyword evidence="1" id="KW-0812">Transmembrane</keyword>
<protein>
    <recommendedName>
        <fullName evidence="5">Peptidase</fullName>
    </recommendedName>
</protein>
<accession>A0A927M444</accession>
<comment type="caution">
    <text evidence="3">The sequence shown here is derived from an EMBL/GenBank/DDBJ whole genome shotgun (WGS) entry which is preliminary data.</text>
</comment>
<dbReference type="EMBL" id="JADBEB010000001">
    <property type="protein sequence ID" value="MBE1486567.1"/>
    <property type="molecule type" value="Genomic_DNA"/>
</dbReference>
<gene>
    <name evidence="3" type="ORF">H4W31_002205</name>
</gene>
<evidence type="ECO:0000256" key="2">
    <source>
        <dbReference type="SAM" id="SignalP"/>
    </source>
</evidence>
<evidence type="ECO:0000313" key="3">
    <source>
        <dbReference type="EMBL" id="MBE1486567.1"/>
    </source>
</evidence>
<organism evidence="3 4">
    <name type="scientific">Plantactinospora soyae</name>
    <dbReference type="NCBI Taxonomy" id="1544732"/>
    <lineage>
        <taxon>Bacteria</taxon>
        <taxon>Bacillati</taxon>
        <taxon>Actinomycetota</taxon>
        <taxon>Actinomycetes</taxon>
        <taxon>Micromonosporales</taxon>
        <taxon>Micromonosporaceae</taxon>
        <taxon>Plantactinospora</taxon>
    </lineage>
</organism>
<reference evidence="3" key="1">
    <citation type="submission" date="2020-10" db="EMBL/GenBank/DDBJ databases">
        <title>Sequencing the genomes of 1000 actinobacteria strains.</title>
        <authorList>
            <person name="Klenk H.-P."/>
        </authorList>
    </citation>
    <scope>NUCLEOTIDE SEQUENCE</scope>
    <source>
        <strain evidence="3">DSM 46832</strain>
    </source>
</reference>
<keyword evidence="1" id="KW-0472">Membrane</keyword>
<keyword evidence="4" id="KW-1185">Reference proteome</keyword>
<keyword evidence="1" id="KW-1133">Transmembrane helix</keyword>
<dbReference type="AlphaFoldDB" id="A0A927M444"/>
<sequence length="342" mass="36470">MRKPHRRWADLAALIVLCVAGLGVPAQASAPDPDLDEGGFGVQLMEAPAERRKDPRARRSIVDHLPPGTVIRRRVQLANHTDRRLRIEVYPAAASIGKERFQPAEGRATNELTSWISVERDHVDLNPGQKAPIKVTVQVPPTASAGERYGMVWASVTAKATSSANVGRTHRAGIRLYLNIGPGGEPASDFAIGDLVPARDTQGVPSVAIKVRNTGERALDMGGQVRLSEGPAGMRAGPFEVLKGTTLAPGETGTVTARFPREVPNGPWRIDVDLQSGMVKHSATGQVTFPDPGQVGEASTLYDRLTTPWGLIATSLVVGLLIAAGLVIAARRSRRRTKVGVG</sequence>
<evidence type="ECO:0008006" key="5">
    <source>
        <dbReference type="Google" id="ProtNLM"/>
    </source>
</evidence>
<evidence type="ECO:0000313" key="4">
    <source>
        <dbReference type="Proteomes" id="UP000649753"/>
    </source>
</evidence>
<feature type="signal peptide" evidence="2">
    <location>
        <begin position="1"/>
        <end position="28"/>
    </location>
</feature>